<name>A0A4R8GYL7_9FIRM</name>
<comment type="caution">
    <text evidence="1">The sequence shown here is derived from an EMBL/GenBank/DDBJ whole genome shotgun (WGS) entry which is preliminary data.</text>
</comment>
<dbReference type="RefSeq" id="WP_134116635.1">
    <property type="nucleotide sequence ID" value="NZ_SOEG01000012.1"/>
</dbReference>
<evidence type="ECO:0000313" key="2">
    <source>
        <dbReference type="Proteomes" id="UP000295832"/>
    </source>
</evidence>
<dbReference type="STRING" id="926561.GCA_000379025_00170"/>
<accession>A0A4R8GYL7</accession>
<evidence type="ECO:0000313" key="1">
    <source>
        <dbReference type="EMBL" id="TDX51552.1"/>
    </source>
</evidence>
<organism evidence="1 2">
    <name type="scientific">Orenia marismortui</name>
    <dbReference type="NCBI Taxonomy" id="46469"/>
    <lineage>
        <taxon>Bacteria</taxon>
        <taxon>Bacillati</taxon>
        <taxon>Bacillota</taxon>
        <taxon>Clostridia</taxon>
        <taxon>Halanaerobiales</taxon>
        <taxon>Halobacteroidaceae</taxon>
        <taxon>Orenia</taxon>
    </lineage>
</organism>
<reference evidence="1 2" key="1">
    <citation type="submission" date="2019-03" db="EMBL/GenBank/DDBJ databases">
        <title>Subsurface microbial communities from deep shales in Ohio and West Virginia, USA.</title>
        <authorList>
            <person name="Wrighton K."/>
        </authorList>
    </citation>
    <scope>NUCLEOTIDE SEQUENCE [LARGE SCALE GENOMIC DNA]</scope>
    <source>
        <strain evidence="1 2">MSL 6dP</strain>
    </source>
</reference>
<sequence>MGLLSKLKEIFNSNSNRGNSNNIIKIAIGCNKCEEEINSVFRKNYDLQINYGDEDWKYLINKQLVCPGCYQSIKLRIEYDNNLNQINSRLIGGKFLSEEDKHRSN</sequence>
<protein>
    <submittedName>
        <fullName evidence="1">Uncharacterized protein</fullName>
    </submittedName>
</protein>
<gene>
    <name evidence="1" type="ORF">C7959_11252</name>
</gene>
<proteinExistence type="predicted"/>
<dbReference type="EMBL" id="SOEG01000012">
    <property type="protein sequence ID" value="TDX51552.1"/>
    <property type="molecule type" value="Genomic_DNA"/>
</dbReference>
<keyword evidence="2" id="KW-1185">Reference proteome</keyword>
<dbReference type="AlphaFoldDB" id="A0A4R8GYL7"/>
<dbReference type="Proteomes" id="UP000295832">
    <property type="component" value="Unassembled WGS sequence"/>
</dbReference>